<reference evidence="2 3" key="1">
    <citation type="submission" date="2016-11" db="EMBL/GenBank/DDBJ databases">
        <authorList>
            <person name="Jaros S."/>
            <person name="Januszkiewicz K."/>
            <person name="Wedrychowicz H."/>
        </authorList>
    </citation>
    <scope>NUCLEOTIDE SEQUENCE [LARGE SCALE GENOMIC DNA]</scope>
    <source>
        <strain evidence="2 3">DSM 10068</strain>
    </source>
</reference>
<keyword evidence="3" id="KW-1185">Reference proteome</keyword>
<dbReference type="Pfam" id="PF09551">
    <property type="entry name" value="Spore_II_R"/>
    <property type="match status" value="1"/>
</dbReference>
<dbReference type="RefSeq" id="WP_073077570.1">
    <property type="nucleotide sequence ID" value="NZ_FQXV01000004.1"/>
</dbReference>
<dbReference type="STRING" id="1123282.SAMN02745823_01637"/>
<gene>
    <name evidence="2" type="ORF">SAMN02745823_01637</name>
</gene>
<dbReference type="InterPro" id="IPR014202">
    <property type="entry name" value="Spore_II_R"/>
</dbReference>
<dbReference type="EMBL" id="FQXV01000004">
    <property type="protein sequence ID" value="SHH95221.1"/>
    <property type="molecule type" value="Genomic_DNA"/>
</dbReference>
<proteinExistence type="predicted"/>
<evidence type="ECO:0000313" key="2">
    <source>
        <dbReference type="EMBL" id="SHH95221.1"/>
    </source>
</evidence>
<feature type="signal peptide" evidence="1">
    <location>
        <begin position="1"/>
        <end position="22"/>
    </location>
</feature>
<feature type="chain" id="PRO_5039167116" evidence="1">
    <location>
        <begin position="23"/>
        <end position="201"/>
    </location>
</feature>
<accession>A0A1M5X5Y8</accession>
<dbReference type="Proteomes" id="UP000183995">
    <property type="component" value="Unassembled WGS sequence"/>
</dbReference>
<organism evidence="2 3">
    <name type="scientific">Sporobacter termitidis DSM 10068</name>
    <dbReference type="NCBI Taxonomy" id="1123282"/>
    <lineage>
        <taxon>Bacteria</taxon>
        <taxon>Bacillati</taxon>
        <taxon>Bacillota</taxon>
        <taxon>Clostridia</taxon>
        <taxon>Eubacteriales</taxon>
        <taxon>Oscillospiraceae</taxon>
        <taxon>Sporobacter</taxon>
    </lineage>
</organism>
<protein>
    <submittedName>
        <fullName evidence="2">Stage II sporulation protein R</fullName>
    </submittedName>
</protein>
<evidence type="ECO:0000256" key="1">
    <source>
        <dbReference type="SAM" id="SignalP"/>
    </source>
</evidence>
<sequence length="201" mass="22278">MKLKKWELALMFALAVTFLCGAALSKDQDNLSEKLIRLHVVANSDSDADQALKLKVRDKILSDITVLLNGVTDRDEAVGLINAHMDEIVADSKQVVTSEGYDYNVTGKIAVEEFPTREYDTFSLPAGKYTSLRVVIGAGAGHNWWCVIFPPLCTTAATSDAQTLKILTDDQVKLITKDKPEYVLKFKSIELLDKLKAFLKI</sequence>
<keyword evidence="1" id="KW-0732">Signal</keyword>
<dbReference type="OrthoDB" id="9793324at2"/>
<dbReference type="NCBIfam" id="TIGR02837">
    <property type="entry name" value="spore_II_R"/>
    <property type="match status" value="1"/>
</dbReference>
<dbReference type="AlphaFoldDB" id="A0A1M5X5Y8"/>
<evidence type="ECO:0000313" key="3">
    <source>
        <dbReference type="Proteomes" id="UP000183995"/>
    </source>
</evidence>
<name>A0A1M5X5Y8_9FIRM</name>